<dbReference type="InterPro" id="IPR048279">
    <property type="entry name" value="MdtK-like"/>
</dbReference>
<protein>
    <recommendedName>
        <fullName evidence="4">Probable multidrug resistance protein NorM</fullName>
    </recommendedName>
    <alternativeName>
        <fullName evidence="12">Multidrug-efflux transporter</fullName>
    </alternativeName>
</protein>
<dbReference type="GO" id="GO:0006811">
    <property type="term" value="P:monoatomic ion transport"/>
    <property type="evidence" value="ECO:0007669"/>
    <property type="project" value="UniProtKB-KW"/>
</dbReference>
<evidence type="ECO:0000256" key="3">
    <source>
        <dbReference type="ARBA" id="ARBA00010199"/>
    </source>
</evidence>
<feature type="transmembrane region" description="Helical" evidence="13">
    <location>
        <begin position="310"/>
        <end position="331"/>
    </location>
</feature>
<keyword evidence="10" id="KW-0406">Ion transport</keyword>
<evidence type="ECO:0000256" key="5">
    <source>
        <dbReference type="ARBA" id="ARBA00022448"/>
    </source>
</evidence>
<evidence type="ECO:0000256" key="7">
    <source>
        <dbReference type="ARBA" id="ARBA00022475"/>
    </source>
</evidence>
<feature type="transmembrane region" description="Helical" evidence="13">
    <location>
        <begin position="233"/>
        <end position="255"/>
    </location>
</feature>
<dbReference type="GO" id="GO:0042910">
    <property type="term" value="F:xenobiotic transmembrane transporter activity"/>
    <property type="evidence" value="ECO:0007669"/>
    <property type="project" value="InterPro"/>
</dbReference>
<dbReference type="PANTHER" id="PTHR43298">
    <property type="entry name" value="MULTIDRUG RESISTANCE PROTEIN NORM-RELATED"/>
    <property type="match status" value="1"/>
</dbReference>
<sequence length="441" mass="48288">MGVDPIGKLLFKISFPIMVSMLIQSLYNIVDSHFVSLINEEAFTAVSMAFPIQNLMTGLAIGTGVGMNSLISRSLGERNFSKVNLAAESGVLLSIFHALIFVVIGLVFPRMYFATQTDNTIIINYGVEYLTACTVLSIGIFMQITMERLLQSTGLSMYSMITQILGAILNIILDPILIFGLYGAPKMGVTGAAIATVIGQCSAAALGLFFNLKYNKEIKIQKFKLDFKTVKQIYAVGIPSFALMATGSLAVYLLNKILLGFSTTAVAALGVYYKIQNFVFMPVFGLNNGMIPIIAYNYGARNVDRTKQTIFLSFKIATAVMVVGLLIFQIFPNQLLMIFNASDHLLEIGSTALRIVSISFIMAGIVVICQAVFQALGNGVLSLISTIIRQILVLVPGVYILSFFGNLDLVWIAYPIAEVASLVYCLYYLKKFALRKIETNR</sequence>
<evidence type="ECO:0000256" key="8">
    <source>
        <dbReference type="ARBA" id="ARBA00022692"/>
    </source>
</evidence>
<keyword evidence="5" id="KW-0813">Transport</keyword>
<feature type="transmembrane region" description="Helical" evidence="13">
    <location>
        <begin position="380"/>
        <end position="404"/>
    </location>
</feature>
<feature type="transmembrane region" description="Helical" evidence="13">
    <location>
        <begin position="121"/>
        <end position="144"/>
    </location>
</feature>
<evidence type="ECO:0000256" key="10">
    <source>
        <dbReference type="ARBA" id="ARBA00023065"/>
    </source>
</evidence>
<gene>
    <name evidence="14" type="ORF">EF514_10165</name>
</gene>
<feature type="transmembrane region" description="Helical" evidence="13">
    <location>
        <begin position="410"/>
        <end position="429"/>
    </location>
</feature>
<feature type="transmembrane region" description="Helical" evidence="13">
    <location>
        <begin position="190"/>
        <end position="212"/>
    </location>
</feature>
<comment type="caution">
    <text evidence="14">The sequence shown here is derived from an EMBL/GenBank/DDBJ whole genome shotgun (WGS) entry which is preliminary data.</text>
</comment>
<evidence type="ECO:0000256" key="12">
    <source>
        <dbReference type="ARBA" id="ARBA00031636"/>
    </source>
</evidence>
<keyword evidence="15" id="KW-1185">Reference proteome</keyword>
<name>A0A437S4G1_9FIRM</name>
<feature type="transmembrane region" description="Helical" evidence="13">
    <location>
        <begin position="50"/>
        <end position="71"/>
    </location>
</feature>
<feature type="transmembrane region" description="Helical" evidence="13">
    <location>
        <begin position="275"/>
        <end position="298"/>
    </location>
</feature>
<evidence type="ECO:0000313" key="14">
    <source>
        <dbReference type="EMBL" id="RVU53901.1"/>
    </source>
</evidence>
<dbReference type="AlphaFoldDB" id="A0A437S4G1"/>
<dbReference type="GO" id="GO:0005886">
    <property type="term" value="C:plasma membrane"/>
    <property type="evidence" value="ECO:0007669"/>
    <property type="project" value="UniProtKB-SubCell"/>
</dbReference>
<evidence type="ECO:0000256" key="2">
    <source>
        <dbReference type="ARBA" id="ARBA00004651"/>
    </source>
</evidence>
<dbReference type="PIRSF" id="PIRSF006603">
    <property type="entry name" value="DinF"/>
    <property type="match status" value="1"/>
</dbReference>
<evidence type="ECO:0000313" key="15">
    <source>
        <dbReference type="Proteomes" id="UP000288812"/>
    </source>
</evidence>
<dbReference type="InterPro" id="IPR002528">
    <property type="entry name" value="MATE_fam"/>
</dbReference>
<evidence type="ECO:0000256" key="6">
    <source>
        <dbReference type="ARBA" id="ARBA00022449"/>
    </source>
</evidence>
<dbReference type="CDD" id="cd13144">
    <property type="entry name" value="MATE_like_4"/>
    <property type="match status" value="1"/>
</dbReference>
<keyword evidence="7" id="KW-1003">Cell membrane</keyword>
<evidence type="ECO:0000256" key="1">
    <source>
        <dbReference type="ARBA" id="ARBA00003408"/>
    </source>
</evidence>
<feature type="transmembrane region" description="Helical" evidence="13">
    <location>
        <begin position="164"/>
        <end position="184"/>
    </location>
</feature>
<dbReference type="GO" id="GO:0015297">
    <property type="term" value="F:antiporter activity"/>
    <property type="evidence" value="ECO:0007669"/>
    <property type="project" value="UniProtKB-KW"/>
</dbReference>
<accession>A0A437S4G1</accession>
<keyword evidence="6" id="KW-0050">Antiport</keyword>
<comment type="subcellular location">
    <subcellularLocation>
        <location evidence="2">Cell membrane</location>
        <topology evidence="2">Multi-pass membrane protein</topology>
    </subcellularLocation>
</comment>
<dbReference type="NCBIfam" id="TIGR00797">
    <property type="entry name" value="matE"/>
    <property type="match status" value="1"/>
</dbReference>
<dbReference type="Proteomes" id="UP000288812">
    <property type="component" value="Unassembled WGS sequence"/>
</dbReference>
<dbReference type="Pfam" id="PF01554">
    <property type="entry name" value="MatE"/>
    <property type="match status" value="2"/>
</dbReference>
<keyword evidence="9 13" id="KW-1133">Transmembrane helix</keyword>
<dbReference type="InterPro" id="IPR050222">
    <property type="entry name" value="MATE_MdtK"/>
</dbReference>
<comment type="similarity">
    <text evidence="3">Belongs to the multi antimicrobial extrusion (MATE) (TC 2.A.66.1) family.</text>
</comment>
<organism evidence="14 15">
    <name type="scientific">Anaerosphaera multitolerans</name>
    <dbReference type="NCBI Taxonomy" id="2487351"/>
    <lineage>
        <taxon>Bacteria</taxon>
        <taxon>Bacillati</taxon>
        <taxon>Bacillota</taxon>
        <taxon>Tissierellia</taxon>
        <taxon>Tissierellales</taxon>
        <taxon>Peptoniphilaceae</taxon>
        <taxon>Anaerosphaera</taxon>
    </lineage>
</organism>
<feature type="transmembrane region" description="Helical" evidence="13">
    <location>
        <begin position="9"/>
        <end position="30"/>
    </location>
</feature>
<reference evidence="14 15" key="1">
    <citation type="submission" date="2018-11" db="EMBL/GenBank/DDBJ databases">
        <title>Genome sequencing and assembly of Anaerosphaera sp. nov., GS7-6-2.</title>
        <authorList>
            <person name="Rettenmaier R."/>
            <person name="Liebl W."/>
            <person name="Zverlov V."/>
        </authorList>
    </citation>
    <scope>NUCLEOTIDE SEQUENCE [LARGE SCALE GENOMIC DNA]</scope>
    <source>
        <strain evidence="14 15">GS7-6-2</strain>
    </source>
</reference>
<evidence type="ECO:0000256" key="9">
    <source>
        <dbReference type="ARBA" id="ARBA00022989"/>
    </source>
</evidence>
<evidence type="ECO:0000256" key="13">
    <source>
        <dbReference type="SAM" id="Phobius"/>
    </source>
</evidence>
<dbReference type="EMBL" id="RLIH01000021">
    <property type="protein sequence ID" value="RVU53901.1"/>
    <property type="molecule type" value="Genomic_DNA"/>
</dbReference>
<keyword evidence="11 13" id="KW-0472">Membrane</keyword>
<dbReference type="OrthoDB" id="9811110at2"/>
<proteinExistence type="inferred from homology"/>
<feature type="transmembrane region" description="Helical" evidence="13">
    <location>
        <begin position="351"/>
        <end position="373"/>
    </location>
</feature>
<evidence type="ECO:0000256" key="4">
    <source>
        <dbReference type="ARBA" id="ARBA00020268"/>
    </source>
</evidence>
<evidence type="ECO:0000256" key="11">
    <source>
        <dbReference type="ARBA" id="ARBA00023136"/>
    </source>
</evidence>
<keyword evidence="8 13" id="KW-0812">Transmembrane</keyword>
<feature type="transmembrane region" description="Helical" evidence="13">
    <location>
        <begin position="91"/>
        <end position="109"/>
    </location>
</feature>
<comment type="function">
    <text evidence="1">Multidrug efflux pump.</text>
</comment>
<dbReference type="PANTHER" id="PTHR43298:SF2">
    <property type="entry name" value="FMN_FAD EXPORTER YEEO-RELATED"/>
    <property type="match status" value="1"/>
</dbReference>